<evidence type="ECO:0000256" key="1">
    <source>
        <dbReference type="SAM" id="SignalP"/>
    </source>
</evidence>
<dbReference type="Proteomes" id="UP000298058">
    <property type="component" value="Unassembled WGS sequence"/>
</dbReference>
<dbReference type="RefSeq" id="WP_135760189.1">
    <property type="nucleotide sequence ID" value="NZ_RQHW01000031.1"/>
</dbReference>
<feature type="chain" id="PRO_5020978590" evidence="1">
    <location>
        <begin position="24"/>
        <end position="226"/>
    </location>
</feature>
<name>A0A4R9M164_9LEPT</name>
<gene>
    <name evidence="3" type="ORF">EHS15_08795</name>
</gene>
<dbReference type="PANTHER" id="PTHR35812">
    <property type="entry name" value="LIPOPROTEIN"/>
    <property type="match status" value="1"/>
</dbReference>
<dbReference type="EMBL" id="RQHW01000031">
    <property type="protein sequence ID" value="TGN19427.1"/>
    <property type="molecule type" value="Genomic_DNA"/>
</dbReference>
<reference evidence="3" key="1">
    <citation type="journal article" date="2019" name="PLoS Negl. Trop. Dis.">
        <title>Revisiting the worldwide diversity of Leptospira species in the environment.</title>
        <authorList>
            <person name="Vincent A.T."/>
            <person name="Schiettekatte O."/>
            <person name="Bourhy P."/>
            <person name="Veyrier F.J."/>
            <person name="Picardeau M."/>
        </authorList>
    </citation>
    <scope>NUCLEOTIDE SEQUENCE [LARGE SCALE GENOMIC DNA]</scope>
    <source>
        <strain evidence="3">201300427</strain>
    </source>
</reference>
<evidence type="ECO:0000313" key="3">
    <source>
        <dbReference type="EMBL" id="TGN19427.1"/>
    </source>
</evidence>
<feature type="domain" description="Lcl C-terminal" evidence="2">
    <location>
        <begin position="57"/>
        <end position="224"/>
    </location>
</feature>
<proteinExistence type="predicted"/>
<dbReference type="NCBIfam" id="NF047850">
    <property type="entry name" value="Lsa25"/>
    <property type="match status" value="1"/>
</dbReference>
<feature type="signal peptide" evidence="1">
    <location>
        <begin position="1"/>
        <end position="23"/>
    </location>
</feature>
<dbReference type="InterPro" id="IPR011460">
    <property type="entry name" value="Lcl_C"/>
</dbReference>
<sequence length="226" mass="24829">MKNTKYTLALVLAAFSFFWNCEAKPVEDTFGLSPEETNVLIAGLIANRGSLVDNYNGTVTDSVAGLQWQKCSSGQVYRLAQNDCLGASAGTVLNPHDPYRYGANQVAYCDSKTHACNTLAYPQTVTNASQVGISGSSELFAACSQLGSNWRVPNLIELQRLTVTGRSAVLLYFPSTVEGEYWSSWANETDIPGETAYSVSFDRQSFGTEKRTIKTDRNYVRCIRNL</sequence>
<dbReference type="Pfam" id="PF07603">
    <property type="entry name" value="Lcl_C"/>
    <property type="match status" value="1"/>
</dbReference>
<accession>A0A4R9M164</accession>
<dbReference type="AlphaFoldDB" id="A0A4R9M164"/>
<keyword evidence="1" id="KW-0732">Signal</keyword>
<dbReference type="PANTHER" id="PTHR35812:SF1">
    <property type="entry name" value="LIPOPROTEIN"/>
    <property type="match status" value="1"/>
</dbReference>
<comment type="caution">
    <text evidence="3">The sequence shown here is derived from an EMBL/GenBank/DDBJ whole genome shotgun (WGS) entry which is preliminary data.</text>
</comment>
<dbReference type="OrthoDB" id="338808at2"/>
<keyword evidence="4" id="KW-1185">Reference proteome</keyword>
<organism evidence="3 4">
    <name type="scientific">Leptospira idonii</name>
    <dbReference type="NCBI Taxonomy" id="1193500"/>
    <lineage>
        <taxon>Bacteria</taxon>
        <taxon>Pseudomonadati</taxon>
        <taxon>Spirochaetota</taxon>
        <taxon>Spirochaetia</taxon>
        <taxon>Leptospirales</taxon>
        <taxon>Leptospiraceae</taxon>
        <taxon>Leptospira</taxon>
    </lineage>
</organism>
<evidence type="ECO:0000259" key="2">
    <source>
        <dbReference type="Pfam" id="PF07603"/>
    </source>
</evidence>
<evidence type="ECO:0000313" key="4">
    <source>
        <dbReference type="Proteomes" id="UP000298058"/>
    </source>
</evidence>
<protein>
    <submittedName>
        <fullName evidence="3">DUF1566 domain-containing protein</fullName>
    </submittedName>
</protein>